<proteinExistence type="predicted"/>
<dbReference type="KEGG" id="vsa:VSAL_I1651"/>
<gene>
    <name evidence="1" type="ordered locus">VSAL_I1651</name>
</gene>
<dbReference type="Proteomes" id="UP000001730">
    <property type="component" value="Chromosome 1"/>
</dbReference>
<evidence type="ECO:0000313" key="1">
    <source>
        <dbReference type="EMBL" id="CAQ79336.1"/>
    </source>
</evidence>
<accession>B6EMF2</accession>
<protein>
    <submittedName>
        <fullName evidence="1">Uncharacterized protein</fullName>
    </submittedName>
</protein>
<dbReference type="HOGENOM" id="CLU_1118329_0_0_6"/>
<dbReference type="InterPro" id="IPR036866">
    <property type="entry name" value="RibonucZ/Hydroxyglut_hydro"/>
</dbReference>
<name>B6EMF2_ALISL</name>
<reference evidence="1 2" key="1">
    <citation type="journal article" date="2008" name="BMC Genomics">
        <title>The genome sequence of the fish pathogen Aliivibrio salmonicida strain LFI1238 shows extensive evidence of gene decay.</title>
        <authorList>
            <person name="Hjerde E."/>
            <person name="Lorentzen M.S."/>
            <person name="Holden M.T."/>
            <person name="Seeger K."/>
            <person name="Paulsen S."/>
            <person name="Bason N."/>
            <person name="Churcher C."/>
            <person name="Harris D."/>
            <person name="Norbertczak H."/>
            <person name="Quail M.A."/>
            <person name="Sanders S."/>
            <person name="Thurston S."/>
            <person name="Parkhill J."/>
            <person name="Willassen N.P."/>
            <person name="Thomson N.R."/>
        </authorList>
    </citation>
    <scope>NUCLEOTIDE SEQUENCE [LARGE SCALE GENOMIC DNA]</scope>
    <source>
        <strain evidence="1 2">LFI1238</strain>
    </source>
</reference>
<sequence>MHGKGKTNIRDFNRKLNSLKSNKFNRFNRLNIIERYNVLANYYVKSKILSEYFIFPLNIEAFNQECKNTISDKYLTITNLQFILEVMDACKGFYIVPHSSKNCGYIKLKLANGGRLQGHANWIDNDSNNSGISYSLNLPKKNYLFTGDKCFKYLPKIQMSANYNALMACHHGAEVIDSAIPKSASRKAIACFSFGFNKRFKHPRNSAIQQASEYKIQGTCKYLDWYQRGVKPTTVKAYKKISVYVKLS</sequence>
<dbReference type="Gene3D" id="3.60.15.10">
    <property type="entry name" value="Ribonuclease Z/Hydroxyacylglutathione hydrolase-like"/>
    <property type="match status" value="1"/>
</dbReference>
<keyword evidence="2" id="KW-1185">Reference proteome</keyword>
<dbReference type="SUPFAM" id="SSF56281">
    <property type="entry name" value="Metallo-hydrolase/oxidoreductase"/>
    <property type="match status" value="1"/>
</dbReference>
<evidence type="ECO:0000313" key="2">
    <source>
        <dbReference type="Proteomes" id="UP000001730"/>
    </source>
</evidence>
<dbReference type="EMBL" id="FM178379">
    <property type="protein sequence ID" value="CAQ79336.1"/>
    <property type="molecule type" value="Genomic_DNA"/>
</dbReference>
<dbReference type="RefSeq" id="WP_012550285.1">
    <property type="nucleotide sequence ID" value="NC_011312.1"/>
</dbReference>
<dbReference type="AlphaFoldDB" id="B6EMF2"/>
<dbReference type="eggNOG" id="COG2333">
    <property type="taxonomic scope" value="Bacteria"/>
</dbReference>
<organism evidence="1 2">
    <name type="scientific">Aliivibrio salmonicida (strain LFI1238)</name>
    <name type="common">Vibrio salmonicida (strain LFI1238)</name>
    <dbReference type="NCBI Taxonomy" id="316275"/>
    <lineage>
        <taxon>Bacteria</taxon>
        <taxon>Pseudomonadati</taxon>
        <taxon>Pseudomonadota</taxon>
        <taxon>Gammaproteobacteria</taxon>
        <taxon>Vibrionales</taxon>
        <taxon>Vibrionaceae</taxon>
        <taxon>Aliivibrio</taxon>
    </lineage>
</organism>